<feature type="signal peptide" evidence="4">
    <location>
        <begin position="1"/>
        <end position="22"/>
    </location>
</feature>
<sequence>MIRSSLLPLLLVSIATSAPIVAAEMRIGVIDANRVVEQSPQYEAAGAALQQEVAERERALRAQQDEITKLQQRLERDGPLMSEDELQRLQNDIRSRQRRLKYAQVEFQEDFSLRQNELRTKLVKQVQEAVVELANEEQIDLILSEGVVYFSDRIDLSDQVIERLRERFRSR</sequence>
<gene>
    <name evidence="5" type="ORF">ABC977_04385</name>
</gene>
<dbReference type="SMART" id="SM00935">
    <property type="entry name" value="OmpH"/>
    <property type="match status" value="1"/>
</dbReference>
<protein>
    <submittedName>
        <fullName evidence="5">OmpH family outer membrane protein</fullName>
    </submittedName>
</protein>
<dbReference type="SUPFAM" id="SSF111384">
    <property type="entry name" value="OmpH-like"/>
    <property type="match status" value="1"/>
</dbReference>
<keyword evidence="1 4" id="KW-0732">Signal</keyword>
<reference evidence="5 6" key="1">
    <citation type="submission" date="2024-05" db="EMBL/GenBank/DDBJ databases">
        <title>Genome Sequence and Characterization of the New Strain Purple Sulfur Bacterium of Genus Thioalkalicoccus.</title>
        <authorList>
            <person name="Bryantseva I.A."/>
            <person name="Kyndt J.A."/>
            <person name="Imhoff J.F."/>
        </authorList>
    </citation>
    <scope>NUCLEOTIDE SEQUENCE [LARGE SCALE GENOMIC DNA]</scope>
    <source>
        <strain evidence="5 6">Um2</strain>
    </source>
</reference>
<proteinExistence type="inferred from homology"/>
<dbReference type="InterPro" id="IPR005632">
    <property type="entry name" value="Chaperone_Skp"/>
</dbReference>
<keyword evidence="6" id="KW-1185">Reference proteome</keyword>
<keyword evidence="3" id="KW-0175">Coiled coil</keyword>
<comment type="caution">
    <text evidence="5">The sequence shown here is derived from an EMBL/GenBank/DDBJ whole genome shotgun (WGS) entry which is preliminary data.</text>
</comment>
<accession>A0ABV4BB06</accession>
<comment type="similarity">
    <text evidence="2">Belongs to the skp family.</text>
</comment>
<evidence type="ECO:0000313" key="6">
    <source>
        <dbReference type="Proteomes" id="UP001564408"/>
    </source>
</evidence>
<evidence type="ECO:0000256" key="1">
    <source>
        <dbReference type="ARBA" id="ARBA00022729"/>
    </source>
</evidence>
<dbReference type="PANTHER" id="PTHR35089">
    <property type="entry name" value="CHAPERONE PROTEIN SKP"/>
    <property type="match status" value="1"/>
</dbReference>
<evidence type="ECO:0000313" key="5">
    <source>
        <dbReference type="EMBL" id="MEY6431643.1"/>
    </source>
</evidence>
<evidence type="ECO:0000256" key="4">
    <source>
        <dbReference type="SAM" id="SignalP"/>
    </source>
</evidence>
<feature type="chain" id="PRO_5045768477" evidence="4">
    <location>
        <begin position="23"/>
        <end position="171"/>
    </location>
</feature>
<dbReference type="EMBL" id="JBDKXB010000004">
    <property type="protein sequence ID" value="MEY6431643.1"/>
    <property type="molecule type" value="Genomic_DNA"/>
</dbReference>
<dbReference type="Gene3D" id="3.30.910.20">
    <property type="entry name" value="Skp domain"/>
    <property type="match status" value="1"/>
</dbReference>
<organism evidence="5 6">
    <name type="scientific">Thioalkalicoccus limnaeus</name>
    <dbReference type="NCBI Taxonomy" id="120681"/>
    <lineage>
        <taxon>Bacteria</taxon>
        <taxon>Pseudomonadati</taxon>
        <taxon>Pseudomonadota</taxon>
        <taxon>Gammaproteobacteria</taxon>
        <taxon>Chromatiales</taxon>
        <taxon>Chromatiaceae</taxon>
        <taxon>Thioalkalicoccus</taxon>
    </lineage>
</organism>
<feature type="coiled-coil region" evidence="3">
    <location>
        <begin position="46"/>
        <end position="106"/>
    </location>
</feature>
<evidence type="ECO:0000256" key="2">
    <source>
        <dbReference type="PIRNR" id="PIRNR002094"/>
    </source>
</evidence>
<name>A0ABV4BB06_9GAMM</name>
<dbReference type="PANTHER" id="PTHR35089:SF1">
    <property type="entry name" value="CHAPERONE PROTEIN SKP"/>
    <property type="match status" value="1"/>
</dbReference>
<dbReference type="Pfam" id="PF03938">
    <property type="entry name" value="OmpH"/>
    <property type="match status" value="1"/>
</dbReference>
<dbReference type="Proteomes" id="UP001564408">
    <property type="component" value="Unassembled WGS sequence"/>
</dbReference>
<dbReference type="RefSeq" id="WP_369666028.1">
    <property type="nucleotide sequence ID" value="NZ_JBDKXB010000004.1"/>
</dbReference>
<dbReference type="PIRSF" id="PIRSF002094">
    <property type="entry name" value="OMP26_Skp"/>
    <property type="match status" value="1"/>
</dbReference>
<evidence type="ECO:0000256" key="3">
    <source>
        <dbReference type="SAM" id="Coils"/>
    </source>
</evidence>
<dbReference type="InterPro" id="IPR024930">
    <property type="entry name" value="Skp_dom_sf"/>
</dbReference>